<dbReference type="Pfam" id="PF01228">
    <property type="entry name" value="Gly_radical"/>
    <property type="match status" value="1"/>
</dbReference>
<protein>
    <submittedName>
        <fullName evidence="5">Pyruvate formate-lyase</fullName>
        <ecNumber evidence="5">2.3.1.54</ecNumber>
    </submittedName>
</protein>
<evidence type="ECO:0000259" key="4">
    <source>
        <dbReference type="PROSITE" id="PS51554"/>
    </source>
</evidence>
<evidence type="ECO:0000313" key="5">
    <source>
        <dbReference type="EMBL" id="KUG26021.1"/>
    </source>
</evidence>
<accession>A0A0W8FYN4</accession>
<reference evidence="5" key="1">
    <citation type="journal article" date="2015" name="Proc. Natl. Acad. Sci. U.S.A.">
        <title>Networks of energetic and metabolic interactions define dynamics in microbial communities.</title>
        <authorList>
            <person name="Embree M."/>
            <person name="Liu J.K."/>
            <person name="Al-Bassam M.M."/>
            <person name="Zengler K."/>
        </authorList>
    </citation>
    <scope>NUCLEOTIDE SEQUENCE</scope>
</reference>
<dbReference type="PANTHER" id="PTHR43641:SF2">
    <property type="entry name" value="DEHYDRATASE YBIW-RELATED"/>
    <property type="match status" value="1"/>
</dbReference>
<keyword evidence="1" id="KW-0556">Organic radical</keyword>
<evidence type="ECO:0000256" key="1">
    <source>
        <dbReference type="ARBA" id="ARBA00022818"/>
    </source>
</evidence>
<dbReference type="EC" id="2.3.1.54" evidence="5"/>
<evidence type="ECO:0000256" key="2">
    <source>
        <dbReference type="ARBA" id="ARBA00023239"/>
    </source>
</evidence>
<comment type="caution">
    <text evidence="5">The sequence shown here is derived from an EMBL/GenBank/DDBJ whole genome shotgun (WGS) entry which is preliminary data.</text>
</comment>
<proteinExistence type="predicted"/>
<dbReference type="PANTHER" id="PTHR43641">
    <property type="entry name" value="FORMATE ACETYLTRANSFERASE 3-RELATED"/>
    <property type="match status" value="1"/>
</dbReference>
<keyword evidence="5" id="KW-0670">Pyruvate</keyword>
<gene>
    <name evidence="5" type="ORF">ASZ90_004150</name>
</gene>
<dbReference type="GO" id="GO:0008861">
    <property type="term" value="F:formate C-acetyltransferase activity"/>
    <property type="evidence" value="ECO:0007669"/>
    <property type="project" value="UniProtKB-EC"/>
</dbReference>
<organism evidence="5">
    <name type="scientific">hydrocarbon metagenome</name>
    <dbReference type="NCBI Taxonomy" id="938273"/>
    <lineage>
        <taxon>unclassified sequences</taxon>
        <taxon>metagenomes</taxon>
        <taxon>ecological metagenomes</taxon>
    </lineage>
</organism>
<evidence type="ECO:0000259" key="3">
    <source>
        <dbReference type="PROSITE" id="PS51149"/>
    </source>
</evidence>
<dbReference type="AlphaFoldDB" id="A0A0W8FYN4"/>
<dbReference type="Pfam" id="PF02901">
    <property type="entry name" value="PFL-like"/>
    <property type="match status" value="1"/>
</dbReference>
<dbReference type="InterPro" id="IPR051215">
    <property type="entry name" value="GRE"/>
</dbReference>
<name>A0A0W8FYN4_9ZZZZ</name>
<dbReference type="Gene3D" id="3.20.70.20">
    <property type="match status" value="1"/>
</dbReference>
<dbReference type="EMBL" id="LNQE01000553">
    <property type="protein sequence ID" value="KUG26021.1"/>
    <property type="molecule type" value="Genomic_DNA"/>
</dbReference>
<dbReference type="GO" id="GO:0016829">
    <property type="term" value="F:lyase activity"/>
    <property type="evidence" value="ECO:0007669"/>
    <property type="project" value="UniProtKB-KW"/>
</dbReference>
<dbReference type="PROSITE" id="PS51554">
    <property type="entry name" value="PFL"/>
    <property type="match status" value="1"/>
</dbReference>
<sequence>MKKKDFKTELKFTETYKQFQNAHPAIREAKCLDAQYPDYFAEIKKNDLFAGRIDHGFVGFSIDEWGPTAFGYYCRFEELEKYLSEFDYSPEEEKEIRDMLKFWEKEDTSNKLREAYPDEMKKWLPTDDWMNASGIAFPLYRLTGGNIDNEKLVTLGIPGLQKEIKAKLDKAEPGKKEFYEGALLAIDVLVKVAKHYASQARYFAEETNDNKWKTELITIANTLDLITESKPKTLREAIQLFWLYSLISDIRNHGRMDVYLGDFLANDLQSGVLTKDEALRLLQSLWQLMADRDTVVHGRIIIGGKGRRNEKNADEFALLALEASRTVLEVEPQLSLRIYNGMDERIYEKALDVIGEGRTYPILYNDEVNIPSVVKAFEFTPLEAEQYVPYGCGEYILEHQSFGTPSGVINLLKALEVTLHNGIDPITKEVIGLKLGEFNVFETFDDLWNAYKKQVEFFVDLMAQQEVIEYRIAGESAPFLFASILYDDCLEKGKGLFEGGIRYLGGTLETYGNTNTADSLTAIKKLVYEQKKYNKEELLKALDNNFEGFGDLRKELLKQPKYGNDNDEADSMLVKVHEYVCNYVRDQKHKVDLHSYLVVIINNSANTLMGHSTSASADGRLSGTYMNNGNAPSGGNDKEGVTAMLNSITKPDTSIHAGAVQNMKFSRKMFTENRNELKALLKTYFEKGGQQAMITVVNRNDLENAMKEPEKYQHLFVRVGGFSARFVELSPDVQKDILSRTLY</sequence>
<dbReference type="InterPro" id="IPR004184">
    <property type="entry name" value="PFL_dom"/>
</dbReference>
<dbReference type="PROSITE" id="PS51149">
    <property type="entry name" value="GLY_RADICAL_2"/>
    <property type="match status" value="1"/>
</dbReference>
<keyword evidence="5" id="KW-0808">Transferase</keyword>
<dbReference type="GO" id="GO:0005829">
    <property type="term" value="C:cytosol"/>
    <property type="evidence" value="ECO:0007669"/>
    <property type="project" value="TreeGrafter"/>
</dbReference>
<feature type="domain" description="Glycine radical" evidence="3">
    <location>
        <begin position="628"/>
        <end position="743"/>
    </location>
</feature>
<dbReference type="SUPFAM" id="SSF51998">
    <property type="entry name" value="PFL-like glycyl radical enzymes"/>
    <property type="match status" value="1"/>
</dbReference>
<dbReference type="InterPro" id="IPR001150">
    <property type="entry name" value="Gly_radical"/>
</dbReference>
<feature type="domain" description="PFL" evidence="4">
    <location>
        <begin position="1"/>
        <end position="621"/>
    </location>
</feature>
<keyword evidence="5" id="KW-0012">Acyltransferase</keyword>
<keyword evidence="2 5" id="KW-0456">Lyase</keyword>